<keyword evidence="3" id="KW-1185">Reference proteome</keyword>
<comment type="caution">
    <text evidence="2">The sequence shown here is derived from an EMBL/GenBank/DDBJ whole genome shotgun (WGS) entry which is preliminary data.</text>
</comment>
<evidence type="ECO:0000256" key="1">
    <source>
        <dbReference type="SAM" id="MobiDB-lite"/>
    </source>
</evidence>
<name>A0ABW7BNZ5_9ACTN</name>
<accession>A0ABW7BNZ5</accession>
<dbReference type="Pfam" id="PF13481">
    <property type="entry name" value="AAA_25"/>
    <property type="match status" value="1"/>
</dbReference>
<dbReference type="EMBL" id="JBICZW010000005">
    <property type="protein sequence ID" value="MFG3189253.1"/>
    <property type="molecule type" value="Genomic_DNA"/>
</dbReference>
<dbReference type="Proteomes" id="UP001604282">
    <property type="component" value="Unassembled WGS sequence"/>
</dbReference>
<dbReference type="SUPFAM" id="SSF52540">
    <property type="entry name" value="P-loop containing nucleoside triphosphate hydrolases"/>
    <property type="match status" value="1"/>
</dbReference>
<dbReference type="Gene3D" id="3.40.50.300">
    <property type="entry name" value="P-loop containing nucleotide triphosphate hydrolases"/>
    <property type="match status" value="1"/>
</dbReference>
<evidence type="ECO:0000313" key="3">
    <source>
        <dbReference type="Proteomes" id="UP001604282"/>
    </source>
</evidence>
<sequence length="452" mass="49158">MTTPHDPASLPPSHIRAAGLAAVPPQDGPLLWLPEPAEGLTSEEHFMARVATMESELLDTEGLDKIPQLRPLIGDLLHMNTLARIIGPSGTFKSFVLLDMCGHVGTGMRWHGQFVQQGTVVYLVAEGAEGIRKRVRAWEQHHGIRMDNVRFLPRPVQALSPEWEVLTEVMRRLKPVLIVVDTQARVTVGVEENSNTEMGRVVDRLDRLREATAACVSLVHHTGHLGEHGRGASAVKGALHSELKISRKGDRLSNYVLTVASGKQKDEDEDAKHLFGMRKVSIDGEFKPDGRPVTSLVLVSADAVPDREPLEGSVEWIIRALDREGVPTTYGRDRLRSECIRLGIQTKTSKLEEVARERKARARNLPPNPPPAGSQEALDSAPLEGADRSVSAGQTCPAGEGAGKGQDTPDLPAPSPSLRRGQVGQSGPLCVVCNNPLDPEWASRGHNRHVAC</sequence>
<proteinExistence type="predicted"/>
<dbReference type="RefSeq" id="WP_392880828.1">
    <property type="nucleotide sequence ID" value="NZ_JBICZW010000005.1"/>
</dbReference>
<protein>
    <submittedName>
        <fullName evidence="2">AAA family ATPase</fullName>
    </submittedName>
</protein>
<reference evidence="2 3" key="1">
    <citation type="submission" date="2024-10" db="EMBL/GenBank/DDBJ databases">
        <title>The Natural Products Discovery Center: Release of the First 8490 Sequenced Strains for Exploring Actinobacteria Biosynthetic Diversity.</title>
        <authorList>
            <person name="Kalkreuter E."/>
            <person name="Kautsar S.A."/>
            <person name="Yang D."/>
            <person name="Bader C.D."/>
            <person name="Teijaro C.N."/>
            <person name="Fluegel L."/>
            <person name="Davis C.M."/>
            <person name="Simpson J.R."/>
            <person name="Lauterbach L."/>
            <person name="Steele A.D."/>
            <person name="Gui C."/>
            <person name="Meng S."/>
            <person name="Li G."/>
            <person name="Viehrig K."/>
            <person name="Ye F."/>
            <person name="Su P."/>
            <person name="Kiefer A.F."/>
            <person name="Nichols A."/>
            <person name="Cepeda A.J."/>
            <person name="Yan W."/>
            <person name="Fan B."/>
            <person name="Jiang Y."/>
            <person name="Adhikari A."/>
            <person name="Zheng C.-J."/>
            <person name="Schuster L."/>
            <person name="Cowan T.M."/>
            <person name="Smanski M.J."/>
            <person name="Chevrette M.G."/>
            <person name="De Carvalho L.P.S."/>
            <person name="Shen B."/>
        </authorList>
    </citation>
    <scope>NUCLEOTIDE SEQUENCE [LARGE SCALE GENOMIC DNA]</scope>
    <source>
        <strain evidence="2 3">NPDC048229</strain>
    </source>
</reference>
<gene>
    <name evidence="2" type="ORF">ACGFYS_09945</name>
</gene>
<dbReference type="InterPro" id="IPR027417">
    <property type="entry name" value="P-loop_NTPase"/>
</dbReference>
<evidence type="ECO:0000313" key="2">
    <source>
        <dbReference type="EMBL" id="MFG3189253.1"/>
    </source>
</evidence>
<feature type="region of interest" description="Disordered" evidence="1">
    <location>
        <begin position="350"/>
        <end position="425"/>
    </location>
</feature>
<organism evidence="2 3">
    <name type="scientific">Streptomyces omiyaensis</name>
    <dbReference type="NCBI Taxonomy" id="68247"/>
    <lineage>
        <taxon>Bacteria</taxon>
        <taxon>Bacillati</taxon>
        <taxon>Actinomycetota</taxon>
        <taxon>Actinomycetes</taxon>
        <taxon>Kitasatosporales</taxon>
        <taxon>Streptomycetaceae</taxon>
        <taxon>Streptomyces</taxon>
    </lineage>
</organism>